<gene>
    <name evidence="2" type="ORF">METZ01_LOCUS105025</name>
</gene>
<dbReference type="AlphaFoldDB" id="A0A381WIP7"/>
<keyword evidence="1" id="KW-0175">Coiled coil</keyword>
<dbReference type="PROSITE" id="PS51257">
    <property type="entry name" value="PROKAR_LIPOPROTEIN"/>
    <property type="match status" value="1"/>
</dbReference>
<evidence type="ECO:0000256" key="1">
    <source>
        <dbReference type="SAM" id="Coils"/>
    </source>
</evidence>
<dbReference type="EMBL" id="UINC01011883">
    <property type="protein sequence ID" value="SVA52171.1"/>
    <property type="molecule type" value="Genomic_DNA"/>
</dbReference>
<feature type="coiled-coil region" evidence="1">
    <location>
        <begin position="31"/>
        <end position="58"/>
    </location>
</feature>
<protein>
    <recommendedName>
        <fullName evidence="3">Lipoprotein</fullName>
    </recommendedName>
</protein>
<proteinExistence type="predicted"/>
<reference evidence="2" key="1">
    <citation type="submission" date="2018-05" db="EMBL/GenBank/DDBJ databases">
        <authorList>
            <person name="Lanie J.A."/>
            <person name="Ng W.-L."/>
            <person name="Kazmierczak K.M."/>
            <person name="Andrzejewski T.M."/>
            <person name="Davidsen T.M."/>
            <person name="Wayne K.J."/>
            <person name="Tettelin H."/>
            <person name="Glass J.I."/>
            <person name="Rusch D."/>
            <person name="Podicherti R."/>
            <person name="Tsui H.-C.T."/>
            <person name="Winkler M.E."/>
        </authorList>
    </citation>
    <scope>NUCLEOTIDE SEQUENCE</scope>
</reference>
<organism evidence="2">
    <name type="scientific">marine metagenome</name>
    <dbReference type="NCBI Taxonomy" id="408172"/>
    <lineage>
        <taxon>unclassified sequences</taxon>
        <taxon>metagenomes</taxon>
        <taxon>ecological metagenomes</taxon>
    </lineage>
</organism>
<name>A0A381WIP7_9ZZZZ</name>
<accession>A0A381WIP7</accession>
<sequence length="124" mass="14174">MKSQMKMTLFTLVTLLLIGCNNNEQSLLVLIKEKDLKIEQLKEKNAQILEKIAEKDSELIKLTSKQNPSKSKEPQQATLKDGTKILAYNWEIAPKEIFNIPVGDSYFIGAKDAKVTVIEWMDYQ</sequence>
<evidence type="ECO:0008006" key="3">
    <source>
        <dbReference type="Google" id="ProtNLM"/>
    </source>
</evidence>
<evidence type="ECO:0000313" key="2">
    <source>
        <dbReference type="EMBL" id="SVA52171.1"/>
    </source>
</evidence>